<dbReference type="InterPro" id="IPR005225">
    <property type="entry name" value="Small_GTP-bd"/>
</dbReference>
<comment type="similarity">
    <text evidence="1">Belongs to the TRAFAC class translation factor GTPase superfamily. Classic translation factor GTPase family. IF-2 subfamily.</text>
</comment>
<evidence type="ECO:0000256" key="3">
    <source>
        <dbReference type="ARBA" id="ARBA00022741"/>
    </source>
</evidence>
<evidence type="ECO:0000256" key="1">
    <source>
        <dbReference type="ARBA" id="ARBA00007733"/>
    </source>
</evidence>
<dbReference type="PROSITE" id="PS51722">
    <property type="entry name" value="G_TR_2"/>
    <property type="match status" value="1"/>
</dbReference>
<evidence type="ECO:0000256" key="4">
    <source>
        <dbReference type="ARBA" id="ARBA00022917"/>
    </source>
</evidence>
<gene>
    <name evidence="7" type="ORF">COY34_02380</name>
</gene>
<dbReference type="EMBL" id="PFNJ01000058">
    <property type="protein sequence ID" value="PIZ42664.1"/>
    <property type="molecule type" value="Genomic_DNA"/>
</dbReference>
<dbReference type="PANTHER" id="PTHR43381">
    <property type="entry name" value="TRANSLATION INITIATION FACTOR IF-2-RELATED"/>
    <property type="match status" value="1"/>
</dbReference>
<dbReference type="GO" id="GO:0003743">
    <property type="term" value="F:translation initiation factor activity"/>
    <property type="evidence" value="ECO:0007669"/>
    <property type="project" value="UniProtKB-KW"/>
</dbReference>
<organism evidence="7 8">
    <name type="scientific">candidate division WWE3 bacterium CG_4_10_14_0_2_um_filter_42_8</name>
    <dbReference type="NCBI Taxonomy" id="1975074"/>
    <lineage>
        <taxon>Bacteria</taxon>
        <taxon>Katanobacteria</taxon>
    </lineage>
</organism>
<comment type="caution">
    <text evidence="7">The sequence shown here is derived from an EMBL/GenBank/DDBJ whole genome shotgun (WGS) entry which is preliminary data.</text>
</comment>
<dbReference type="CDD" id="cd01887">
    <property type="entry name" value="IF2_eIF5B"/>
    <property type="match status" value="1"/>
</dbReference>
<evidence type="ECO:0000256" key="5">
    <source>
        <dbReference type="ARBA" id="ARBA00023134"/>
    </source>
</evidence>
<keyword evidence="4" id="KW-0648">Protein biosynthesis</keyword>
<accession>A0A2M7TBU3</accession>
<dbReference type="GO" id="GO:0005525">
    <property type="term" value="F:GTP binding"/>
    <property type="evidence" value="ECO:0007669"/>
    <property type="project" value="UniProtKB-KW"/>
</dbReference>
<dbReference type="Proteomes" id="UP000230970">
    <property type="component" value="Unassembled WGS sequence"/>
</dbReference>
<dbReference type="SUPFAM" id="SSF52540">
    <property type="entry name" value="P-loop containing nucleoside triphosphate hydrolases"/>
    <property type="match status" value="1"/>
</dbReference>
<dbReference type="Pfam" id="PF00009">
    <property type="entry name" value="GTP_EFTU"/>
    <property type="match status" value="1"/>
</dbReference>
<keyword evidence="5" id="KW-0342">GTP-binding</keyword>
<name>A0A2M7TBU3_UNCKA</name>
<evidence type="ECO:0000313" key="7">
    <source>
        <dbReference type="EMBL" id="PIZ42664.1"/>
    </source>
</evidence>
<dbReference type="InterPro" id="IPR027417">
    <property type="entry name" value="P-loop_NTPase"/>
</dbReference>
<dbReference type="Gene3D" id="3.40.50.300">
    <property type="entry name" value="P-loop containing nucleotide triphosphate hydrolases"/>
    <property type="match status" value="1"/>
</dbReference>
<evidence type="ECO:0000259" key="6">
    <source>
        <dbReference type="PROSITE" id="PS51722"/>
    </source>
</evidence>
<feature type="non-terminal residue" evidence="7">
    <location>
        <position position="145"/>
    </location>
</feature>
<dbReference type="AlphaFoldDB" id="A0A2M7TBU3"/>
<dbReference type="InterPro" id="IPR015760">
    <property type="entry name" value="TIF_IF2"/>
</dbReference>
<dbReference type="GO" id="GO:0003924">
    <property type="term" value="F:GTPase activity"/>
    <property type="evidence" value="ECO:0007669"/>
    <property type="project" value="InterPro"/>
</dbReference>
<feature type="domain" description="Tr-type G" evidence="6">
    <location>
        <begin position="14"/>
        <end position="145"/>
    </location>
</feature>
<dbReference type="PRINTS" id="PR00315">
    <property type="entry name" value="ELONGATNFCT"/>
</dbReference>
<keyword evidence="3" id="KW-0547">Nucleotide-binding</keyword>
<keyword evidence="2 7" id="KW-0396">Initiation factor</keyword>
<dbReference type="GO" id="GO:0005737">
    <property type="term" value="C:cytoplasm"/>
    <property type="evidence" value="ECO:0007669"/>
    <property type="project" value="TreeGrafter"/>
</dbReference>
<proteinExistence type="inferred from homology"/>
<sequence length="145" mass="15654">MKKKKASKSIKTEIRPPIVTIMGHVDHGKTTLLDVIRKTNEAAKEEGGITQKIGAYQIEFPSKEGSHKITFIDTPGHEAFSAMRARGAKVTDLVVLVVAADDGVKPQTVEAINHAKEAKVPLLVAINKIDLPGANIKKVKSQLAK</sequence>
<dbReference type="FunFam" id="3.40.50.300:FF:000019">
    <property type="entry name" value="Translation initiation factor IF-2"/>
    <property type="match status" value="1"/>
</dbReference>
<reference evidence="8" key="1">
    <citation type="submission" date="2017-09" db="EMBL/GenBank/DDBJ databases">
        <title>Depth-based differentiation of microbial function through sediment-hosted aquifers and enrichment of novel symbionts in the deep terrestrial subsurface.</title>
        <authorList>
            <person name="Probst A.J."/>
            <person name="Ladd B."/>
            <person name="Jarett J.K."/>
            <person name="Geller-Mcgrath D.E."/>
            <person name="Sieber C.M.K."/>
            <person name="Emerson J.B."/>
            <person name="Anantharaman K."/>
            <person name="Thomas B.C."/>
            <person name="Malmstrom R."/>
            <person name="Stieglmeier M."/>
            <person name="Klingl A."/>
            <person name="Woyke T."/>
            <person name="Ryan C.M."/>
            <person name="Banfield J.F."/>
        </authorList>
    </citation>
    <scope>NUCLEOTIDE SEQUENCE [LARGE SCALE GENOMIC DNA]</scope>
</reference>
<dbReference type="NCBIfam" id="TIGR00231">
    <property type="entry name" value="small_GTP"/>
    <property type="match status" value="1"/>
</dbReference>
<dbReference type="InterPro" id="IPR000795">
    <property type="entry name" value="T_Tr_GTP-bd_dom"/>
</dbReference>
<dbReference type="PANTHER" id="PTHR43381:SF5">
    <property type="entry name" value="TR-TYPE G DOMAIN-CONTAINING PROTEIN"/>
    <property type="match status" value="1"/>
</dbReference>
<evidence type="ECO:0000313" key="8">
    <source>
        <dbReference type="Proteomes" id="UP000230970"/>
    </source>
</evidence>
<protein>
    <submittedName>
        <fullName evidence="7">Translation initiation factor IF-2</fullName>
    </submittedName>
</protein>
<evidence type="ECO:0000256" key="2">
    <source>
        <dbReference type="ARBA" id="ARBA00022540"/>
    </source>
</evidence>